<evidence type="ECO:0008006" key="3">
    <source>
        <dbReference type="Google" id="ProtNLM"/>
    </source>
</evidence>
<gene>
    <name evidence="1" type="ORF">PBS001_LOCUS1798</name>
</gene>
<dbReference type="EMBL" id="CAKLCB010000099">
    <property type="protein sequence ID" value="CAH0515072.1"/>
    <property type="molecule type" value="Genomic_DNA"/>
</dbReference>
<comment type="caution">
    <text evidence="1">The sequence shown here is derived from an EMBL/GenBank/DDBJ whole genome shotgun (WGS) entry which is preliminary data.</text>
</comment>
<dbReference type="InterPro" id="IPR015947">
    <property type="entry name" value="PUA-like_sf"/>
</dbReference>
<dbReference type="Gene3D" id="2.40.50.140">
    <property type="entry name" value="Nucleic acid-binding proteins"/>
    <property type="match status" value="1"/>
</dbReference>
<reference evidence="1 2" key="1">
    <citation type="submission" date="2021-11" db="EMBL/GenBank/DDBJ databases">
        <authorList>
            <person name="Islam A."/>
            <person name="Islam S."/>
            <person name="Flora M.S."/>
            <person name="Rahman M."/>
            <person name="Ziaur R.M."/>
            <person name="Epstein J.H."/>
            <person name="Hassan M."/>
            <person name="Klassen M."/>
            <person name="Woodard K."/>
            <person name="Webb A."/>
            <person name="Webby R.J."/>
            <person name="El Zowalaty M.E."/>
        </authorList>
    </citation>
    <scope>NUCLEOTIDE SEQUENCE [LARGE SCALE GENOMIC DNA]</scope>
    <source>
        <strain evidence="1">Pbs1</strain>
    </source>
</reference>
<sequence>METYVTLRLCIAQLHGSAVTFHRYTQSYRVSHTKINRVQVIGLLVKRCDMQLQIDDGTGLLNVKVPPSIFRSMCHKLQLGSLVECVGTIKEVSPPSERIYTRRWLNALHIYEIHDRNVETLRMLEVIYLYKTDYAVQGSSPPGNFELLAFPPITESSTTLMTEMDSEVTKHRVNGHQSNESGASSTLIEKPWERQRVGDLHLDVGIPPADYHFAVPEQDQVSIEQGQKSLEIRLNVAPYSIIHVNDRITVNDKTPTVVVAVRKYSRLQSVLEAENMNALLPQCSFLKAGTVDATAAAERHYRQFFSAEEEKRYGLVVFQLAVPLLSFSAPKSQEAWSSLVLQQLEARNDVGCSVADLRFAFPTLPVDQIMDILANLQFDALVVQRLWIHGCLNASSSLIRSFGFRLSNPAMKLFALSETSGLGGK</sequence>
<dbReference type="SUPFAM" id="SSF50249">
    <property type="entry name" value="Nucleic acid-binding proteins"/>
    <property type="match status" value="1"/>
</dbReference>
<keyword evidence="2" id="KW-1185">Reference proteome</keyword>
<protein>
    <recommendedName>
        <fullName evidence="3">CST complex subunit Stn1 N-terminal domain-containing protein</fullName>
    </recommendedName>
</protein>
<dbReference type="InterPro" id="IPR012340">
    <property type="entry name" value="NA-bd_OB-fold"/>
</dbReference>
<dbReference type="SUPFAM" id="SSF88697">
    <property type="entry name" value="PUA domain-like"/>
    <property type="match status" value="1"/>
</dbReference>
<evidence type="ECO:0000313" key="2">
    <source>
        <dbReference type="Proteomes" id="UP001158986"/>
    </source>
</evidence>
<name>A0ABN8CPM0_9STRA</name>
<dbReference type="Gene3D" id="2.30.130.30">
    <property type="entry name" value="Hypothetical protein"/>
    <property type="match status" value="1"/>
</dbReference>
<accession>A0ABN8CPM0</accession>
<organism evidence="1 2">
    <name type="scientific">Peronospora belbahrii</name>
    <dbReference type="NCBI Taxonomy" id="622444"/>
    <lineage>
        <taxon>Eukaryota</taxon>
        <taxon>Sar</taxon>
        <taxon>Stramenopiles</taxon>
        <taxon>Oomycota</taxon>
        <taxon>Peronosporomycetes</taxon>
        <taxon>Peronosporales</taxon>
        <taxon>Peronosporaceae</taxon>
        <taxon>Peronospora</taxon>
    </lineage>
</organism>
<evidence type="ECO:0000313" key="1">
    <source>
        <dbReference type="EMBL" id="CAH0515072.1"/>
    </source>
</evidence>
<proteinExistence type="predicted"/>
<dbReference type="Proteomes" id="UP001158986">
    <property type="component" value="Unassembled WGS sequence"/>
</dbReference>